<dbReference type="InterPro" id="IPR050351">
    <property type="entry name" value="BphY/WalK/GraS-like"/>
</dbReference>
<comment type="caution">
    <text evidence="10">The sequence shown here is derived from an EMBL/GenBank/DDBJ whole genome shotgun (WGS) entry which is preliminary data.</text>
</comment>
<dbReference type="GO" id="GO:0016020">
    <property type="term" value="C:membrane"/>
    <property type="evidence" value="ECO:0007669"/>
    <property type="project" value="UniProtKB-SubCell"/>
</dbReference>
<dbReference type="PRINTS" id="PR00344">
    <property type="entry name" value="BCTRLSENSOR"/>
</dbReference>
<keyword evidence="5" id="KW-0418">Kinase</keyword>
<dbReference type="InterPro" id="IPR000700">
    <property type="entry name" value="PAS-assoc_C"/>
</dbReference>
<dbReference type="PROSITE" id="PS50113">
    <property type="entry name" value="PAC"/>
    <property type="match status" value="1"/>
</dbReference>
<dbReference type="SMART" id="SM00388">
    <property type="entry name" value="HisKA"/>
    <property type="match status" value="1"/>
</dbReference>
<dbReference type="GO" id="GO:0007234">
    <property type="term" value="P:osmosensory signaling via phosphorelay pathway"/>
    <property type="evidence" value="ECO:0007669"/>
    <property type="project" value="TreeGrafter"/>
</dbReference>
<dbReference type="Pfam" id="PF02518">
    <property type="entry name" value="HATPase_c"/>
    <property type="match status" value="1"/>
</dbReference>
<dbReference type="InterPro" id="IPR036097">
    <property type="entry name" value="HisK_dim/P_sf"/>
</dbReference>
<evidence type="ECO:0000256" key="7">
    <source>
        <dbReference type="SAM" id="Coils"/>
    </source>
</evidence>
<dbReference type="Gene3D" id="3.30.565.10">
    <property type="entry name" value="Histidine kinase-like ATPase, C-terminal domain"/>
    <property type="match status" value="1"/>
</dbReference>
<dbReference type="Gene3D" id="3.30.450.20">
    <property type="entry name" value="PAS domain"/>
    <property type="match status" value="1"/>
</dbReference>
<dbReference type="InterPro" id="IPR003018">
    <property type="entry name" value="GAF"/>
</dbReference>
<feature type="domain" description="Histidine kinase" evidence="8">
    <location>
        <begin position="681"/>
        <end position="895"/>
    </location>
</feature>
<dbReference type="InterPro" id="IPR036890">
    <property type="entry name" value="HATPase_C_sf"/>
</dbReference>
<dbReference type="SUPFAM" id="SSF55785">
    <property type="entry name" value="PYP-like sensor domain (PAS domain)"/>
    <property type="match status" value="1"/>
</dbReference>
<dbReference type="GO" id="GO:0030295">
    <property type="term" value="F:protein kinase activator activity"/>
    <property type="evidence" value="ECO:0007669"/>
    <property type="project" value="TreeGrafter"/>
</dbReference>
<feature type="coiled-coil region" evidence="7">
    <location>
        <begin position="476"/>
        <end position="503"/>
    </location>
</feature>
<dbReference type="InterPro" id="IPR029016">
    <property type="entry name" value="GAF-like_dom_sf"/>
</dbReference>
<dbReference type="Proteomes" id="UP000603865">
    <property type="component" value="Unassembled WGS sequence"/>
</dbReference>
<evidence type="ECO:0000313" key="11">
    <source>
        <dbReference type="Proteomes" id="UP000603865"/>
    </source>
</evidence>
<evidence type="ECO:0000259" key="9">
    <source>
        <dbReference type="PROSITE" id="PS50113"/>
    </source>
</evidence>
<protein>
    <recommendedName>
        <fullName evidence="2">histidine kinase</fullName>
        <ecNumber evidence="2">2.7.13.3</ecNumber>
    </recommendedName>
</protein>
<evidence type="ECO:0000256" key="3">
    <source>
        <dbReference type="ARBA" id="ARBA00022553"/>
    </source>
</evidence>
<dbReference type="SMART" id="SM00086">
    <property type="entry name" value="PAC"/>
    <property type="match status" value="1"/>
</dbReference>
<dbReference type="NCBIfam" id="TIGR00229">
    <property type="entry name" value="sensory_box"/>
    <property type="match status" value="1"/>
</dbReference>
<evidence type="ECO:0000256" key="4">
    <source>
        <dbReference type="ARBA" id="ARBA00022679"/>
    </source>
</evidence>
<keyword evidence="11" id="KW-1185">Reference proteome</keyword>
<feature type="domain" description="PAC" evidence="9">
    <location>
        <begin position="93"/>
        <end position="145"/>
    </location>
</feature>
<dbReference type="Gene3D" id="1.10.287.130">
    <property type="match status" value="1"/>
</dbReference>
<evidence type="ECO:0000256" key="6">
    <source>
        <dbReference type="ARBA" id="ARBA00023136"/>
    </source>
</evidence>
<dbReference type="AlphaFoldDB" id="A0A918CPX8"/>
<dbReference type="InterPro" id="IPR000014">
    <property type="entry name" value="PAS"/>
</dbReference>
<dbReference type="InterPro" id="IPR005467">
    <property type="entry name" value="His_kinase_dom"/>
</dbReference>
<dbReference type="Pfam" id="PF00512">
    <property type="entry name" value="HisKA"/>
    <property type="match status" value="1"/>
</dbReference>
<dbReference type="InterPro" id="IPR004358">
    <property type="entry name" value="Sig_transdc_His_kin-like_C"/>
</dbReference>
<sequence length="895" mass="98237">MGSPSDYLETSSVQSGEALDQAALNSIVQASTDCIKVLDLDARLLSMNTGGQRTMEIDDFSACQYLLWPDFWTGDDRLKVEAALDRAREGERTTFEGQTATMKGTVKWWDVQVAPVLNQDGAVRQLLAISRDITARKQAELALSALNAELERQVEERVRQLSLAAQGQQAFMAFTEAVGTQTDLGVLAEEAVKILQQHFSDASIGYYKRDQECWTALAWSDDLTPEQVAVITAGVSSDHPVIAEVLAAHEGVFDYTYLRAALVSPSTYRAVGSVPVTLGSEICGLLSVGFRTTPVWSEHDRQLLRSVARGLNLALERAAQTQQLQDERAALDAFAQFTEAVGTQNDLLALAGEAIATLRSRFPDAGVGYYAEEAGRWRALLWSDTVPADLVAQMRAGFPAETPMIAQVLRARQVTFTDARREHIEQSSKYSAVANYPLVLNGECHALLSVGRTTSARWQERDKAIVRAVGRGLNLAMERSEQAQRLETQNAELAAQTRALEGMAHLSAELALTTDRHTLIRRALDMVLSLLPDGYGAFCEQAGPLWQVAVRVGDGRNDALRALSNQGFPVGQTPSLDQPFETREPFFQDVYDPFLDVTPELVAQVHTIATLPLIVNGEVLGIFAVSLFDRHRWRAAERAMLITTVRSLGRVIEGSIGVAQLAEERRVLALTTAELEAFVYSASHDLRTPVRHVMSFAELTKKALVATPNEKVSRYLDVMHQAAVEMTGMIDAMLLLSRAGRQAVVLRPVDLQLVVTQIRGHLTAAVPERHIDWEVTALPTIISDLALLQQAMTQLLDNAVKFSSTRAAPRIQVWAEARGTGWAVFVRDNGVGFNPAYQHKLFGVFQHLHNDKQFGGVGVGLATVRRIVIKLGGEVFADGQLDHGATFGFTLPPRR</sequence>
<evidence type="ECO:0000256" key="5">
    <source>
        <dbReference type="ARBA" id="ARBA00022777"/>
    </source>
</evidence>
<dbReference type="Gene3D" id="3.30.450.40">
    <property type="match status" value="3"/>
</dbReference>
<dbReference type="InterPro" id="IPR013656">
    <property type="entry name" value="PAS_4"/>
</dbReference>
<dbReference type="PANTHER" id="PTHR42878">
    <property type="entry name" value="TWO-COMPONENT HISTIDINE KINASE"/>
    <property type="match status" value="1"/>
</dbReference>
<name>A0A918CPX8_9DEIO</name>
<dbReference type="GO" id="GO:0000155">
    <property type="term" value="F:phosphorelay sensor kinase activity"/>
    <property type="evidence" value="ECO:0007669"/>
    <property type="project" value="InterPro"/>
</dbReference>
<dbReference type="Pfam" id="PF01590">
    <property type="entry name" value="GAF"/>
    <property type="match status" value="2"/>
</dbReference>
<dbReference type="SMART" id="SM00387">
    <property type="entry name" value="HATPase_c"/>
    <property type="match status" value="1"/>
</dbReference>
<dbReference type="PANTHER" id="PTHR42878:SF15">
    <property type="entry name" value="BACTERIOPHYTOCHROME"/>
    <property type="match status" value="1"/>
</dbReference>
<reference evidence="10" key="1">
    <citation type="journal article" date="2014" name="Int. J. Syst. Evol. Microbiol.">
        <title>Complete genome sequence of Corynebacterium casei LMG S-19264T (=DSM 44701T), isolated from a smear-ripened cheese.</title>
        <authorList>
            <consortium name="US DOE Joint Genome Institute (JGI-PGF)"/>
            <person name="Walter F."/>
            <person name="Albersmeier A."/>
            <person name="Kalinowski J."/>
            <person name="Ruckert C."/>
        </authorList>
    </citation>
    <scope>NUCLEOTIDE SEQUENCE</scope>
    <source>
        <strain evidence="10">JCM 31311</strain>
    </source>
</reference>
<dbReference type="InterPro" id="IPR035965">
    <property type="entry name" value="PAS-like_dom_sf"/>
</dbReference>
<keyword evidence="7" id="KW-0175">Coiled coil</keyword>
<dbReference type="EC" id="2.7.13.3" evidence="2"/>
<comment type="catalytic activity">
    <reaction evidence="1">
        <text>ATP + protein L-histidine = ADP + protein N-phospho-L-histidine.</text>
        <dbReference type="EC" id="2.7.13.3"/>
    </reaction>
</comment>
<evidence type="ECO:0000256" key="1">
    <source>
        <dbReference type="ARBA" id="ARBA00000085"/>
    </source>
</evidence>
<dbReference type="SUPFAM" id="SSF55874">
    <property type="entry name" value="ATPase domain of HSP90 chaperone/DNA topoisomerase II/histidine kinase"/>
    <property type="match status" value="1"/>
</dbReference>
<gene>
    <name evidence="10" type="ORF">GCM10008957_49040</name>
</gene>
<dbReference type="GO" id="GO:0000156">
    <property type="term" value="F:phosphorelay response regulator activity"/>
    <property type="evidence" value="ECO:0007669"/>
    <property type="project" value="TreeGrafter"/>
</dbReference>
<dbReference type="SUPFAM" id="SSF47384">
    <property type="entry name" value="Homodimeric domain of signal transducing histidine kinase"/>
    <property type="match status" value="1"/>
</dbReference>
<dbReference type="SUPFAM" id="SSF55781">
    <property type="entry name" value="GAF domain-like"/>
    <property type="match status" value="3"/>
</dbReference>
<keyword evidence="3" id="KW-0597">Phosphoprotein</keyword>
<dbReference type="InterPro" id="IPR003661">
    <property type="entry name" value="HisK_dim/P_dom"/>
</dbReference>
<dbReference type="InterPro" id="IPR001610">
    <property type="entry name" value="PAC"/>
</dbReference>
<reference evidence="10" key="2">
    <citation type="submission" date="2020-09" db="EMBL/GenBank/DDBJ databases">
        <authorList>
            <person name="Sun Q."/>
            <person name="Ohkuma M."/>
        </authorList>
    </citation>
    <scope>NUCLEOTIDE SEQUENCE</scope>
    <source>
        <strain evidence="10">JCM 31311</strain>
    </source>
</reference>
<evidence type="ECO:0000259" key="8">
    <source>
        <dbReference type="PROSITE" id="PS50109"/>
    </source>
</evidence>
<dbReference type="CDD" id="cd00082">
    <property type="entry name" value="HisKA"/>
    <property type="match status" value="1"/>
</dbReference>
<dbReference type="RefSeq" id="WP_189093153.1">
    <property type="nucleotide sequence ID" value="NZ_BMQL01000056.1"/>
</dbReference>
<dbReference type="EMBL" id="BMQL01000056">
    <property type="protein sequence ID" value="GGR32777.1"/>
    <property type="molecule type" value="Genomic_DNA"/>
</dbReference>
<keyword evidence="4" id="KW-0808">Transferase</keyword>
<organism evidence="10 11">
    <name type="scientific">Deinococcus ruber</name>
    <dbReference type="NCBI Taxonomy" id="1848197"/>
    <lineage>
        <taxon>Bacteria</taxon>
        <taxon>Thermotogati</taxon>
        <taxon>Deinococcota</taxon>
        <taxon>Deinococci</taxon>
        <taxon>Deinococcales</taxon>
        <taxon>Deinococcaceae</taxon>
        <taxon>Deinococcus</taxon>
    </lineage>
</organism>
<dbReference type="SMART" id="SM00065">
    <property type="entry name" value="GAF"/>
    <property type="match status" value="2"/>
</dbReference>
<dbReference type="PROSITE" id="PS50109">
    <property type="entry name" value="HIS_KIN"/>
    <property type="match status" value="1"/>
</dbReference>
<dbReference type="Pfam" id="PF08448">
    <property type="entry name" value="PAS_4"/>
    <property type="match status" value="1"/>
</dbReference>
<proteinExistence type="predicted"/>
<keyword evidence="6" id="KW-0472">Membrane</keyword>
<accession>A0A918CPX8</accession>
<evidence type="ECO:0000256" key="2">
    <source>
        <dbReference type="ARBA" id="ARBA00012438"/>
    </source>
</evidence>
<evidence type="ECO:0000313" key="10">
    <source>
        <dbReference type="EMBL" id="GGR32777.1"/>
    </source>
</evidence>
<dbReference type="InterPro" id="IPR003594">
    <property type="entry name" value="HATPase_dom"/>
</dbReference>